<protein>
    <submittedName>
        <fullName evidence="1">Uncharacterized protein</fullName>
    </submittedName>
</protein>
<evidence type="ECO:0000313" key="2">
    <source>
        <dbReference type="Proteomes" id="UP001458946"/>
    </source>
</evidence>
<reference evidence="1 2" key="1">
    <citation type="submission" date="2024-02" db="EMBL/GenBank/DDBJ databases">
        <title>Deinococcus xinjiangensis NBRC 107630.</title>
        <authorList>
            <person name="Ichikawa N."/>
            <person name="Katano-Makiyama Y."/>
            <person name="Hidaka K."/>
        </authorList>
    </citation>
    <scope>NUCLEOTIDE SEQUENCE [LARGE SCALE GENOMIC DNA]</scope>
    <source>
        <strain evidence="1 2">NBRC 107630</strain>
    </source>
</reference>
<dbReference type="RefSeq" id="WP_353544143.1">
    <property type="nucleotide sequence ID" value="NZ_BAABRN010000093.1"/>
</dbReference>
<dbReference type="SUPFAM" id="SSF75169">
    <property type="entry name" value="DsrEFH-like"/>
    <property type="match status" value="1"/>
</dbReference>
<sequence>MNTAPALQVVRSRQGWRDCQSFLNRIRRSPTDVLLTGPAVLLLLLEDDDAMALHNYAGQGVRISVTQVTLDAYELDAGHLPSYIYVVPDVTSAVAEALSDELVSFYWR</sequence>
<keyword evidence="2" id="KW-1185">Reference proteome</keyword>
<organism evidence="1 2">
    <name type="scientific">Deinococcus xinjiangensis</name>
    <dbReference type="NCBI Taxonomy" id="457454"/>
    <lineage>
        <taxon>Bacteria</taxon>
        <taxon>Thermotogati</taxon>
        <taxon>Deinococcota</taxon>
        <taxon>Deinococci</taxon>
        <taxon>Deinococcales</taxon>
        <taxon>Deinococcaceae</taxon>
        <taxon>Deinococcus</taxon>
    </lineage>
</organism>
<accession>A0ABP9VG38</accession>
<comment type="caution">
    <text evidence="1">The sequence shown here is derived from an EMBL/GenBank/DDBJ whole genome shotgun (WGS) entry which is preliminary data.</text>
</comment>
<name>A0ABP9VG38_9DEIO</name>
<dbReference type="EMBL" id="BAABRN010000093">
    <property type="protein sequence ID" value="GAA5504178.1"/>
    <property type="molecule type" value="Genomic_DNA"/>
</dbReference>
<dbReference type="InterPro" id="IPR027396">
    <property type="entry name" value="DsrEFH-like"/>
</dbReference>
<dbReference type="Gene3D" id="3.40.1260.10">
    <property type="entry name" value="DsrEFH-like"/>
    <property type="match status" value="1"/>
</dbReference>
<dbReference type="Proteomes" id="UP001458946">
    <property type="component" value="Unassembled WGS sequence"/>
</dbReference>
<evidence type="ECO:0000313" key="1">
    <source>
        <dbReference type="EMBL" id="GAA5504178.1"/>
    </source>
</evidence>
<gene>
    <name evidence="1" type="ORF">Dxin01_03947</name>
</gene>
<proteinExistence type="predicted"/>